<feature type="region of interest" description="Disordered" evidence="1">
    <location>
        <begin position="36"/>
        <end position="60"/>
    </location>
</feature>
<feature type="signal peptide" evidence="2">
    <location>
        <begin position="1"/>
        <end position="32"/>
    </location>
</feature>
<reference evidence="3 4" key="1">
    <citation type="submission" date="2019-06" db="EMBL/GenBank/DDBJ databases">
        <title>Genomic Encyclopedia of Type Strains, Phase IV (KMG-V): Genome sequencing to study the core and pangenomes of soil and plant-associated prokaryotes.</title>
        <authorList>
            <person name="Whitman W."/>
        </authorList>
    </citation>
    <scope>NUCLEOTIDE SEQUENCE [LARGE SCALE GENOMIC DNA]</scope>
    <source>
        <strain evidence="3 4">BR 11796</strain>
    </source>
</reference>
<proteinExistence type="predicted"/>
<organism evidence="3 4">
    <name type="scientific">Azospirillum brasilense</name>
    <dbReference type="NCBI Taxonomy" id="192"/>
    <lineage>
        <taxon>Bacteria</taxon>
        <taxon>Pseudomonadati</taxon>
        <taxon>Pseudomonadota</taxon>
        <taxon>Alphaproteobacteria</taxon>
        <taxon>Rhodospirillales</taxon>
        <taxon>Azospirillaceae</taxon>
        <taxon>Azospirillum</taxon>
    </lineage>
</organism>
<evidence type="ECO:0000313" key="4">
    <source>
        <dbReference type="Proteomes" id="UP000316083"/>
    </source>
</evidence>
<dbReference type="AlphaFoldDB" id="A0A560BJQ9"/>
<dbReference type="RefSeq" id="WP_145673949.1">
    <property type="nucleotide sequence ID" value="NZ_VITF01000002.1"/>
</dbReference>
<evidence type="ECO:0000313" key="3">
    <source>
        <dbReference type="EMBL" id="TWA72855.1"/>
    </source>
</evidence>
<protein>
    <submittedName>
        <fullName evidence="3">Uncharacterized protein</fullName>
    </submittedName>
</protein>
<comment type="caution">
    <text evidence="3">The sequence shown here is derived from an EMBL/GenBank/DDBJ whole genome shotgun (WGS) entry which is preliminary data.</text>
</comment>
<feature type="chain" id="PRO_5022158517" evidence="2">
    <location>
        <begin position="33"/>
        <end position="244"/>
    </location>
</feature>
<evidence type="ECO:0000256" key="2">
    <source>
        <dbReference type="SAM" id="SignalP"/>
    </source>
</evidence>
<dbReference type="Proteomes" id="UP000316083">
    <property type="component" value="Unassembled WGS sequence"/>
</dbReference>
<accession>A0A560BJQ9</accession>
<sequence length="244" mass="25375">MPFHRPACGRPALGLSLAALALAGILTGAAQAATTDRNPAPAAQTAPAAAPSTAPAGAAETAPAAKVTGFRSARFGMTGDEVAKAITKDFKIEGKDIRRETNATERTTSLIVKVDDLQTGAGPAVVAYILGHSTQKLFQVNIMWGGAVNPKVDPNALVGAANALRNYFVAQGYRQEGMLLNAPVGDGSQVVVFRGTDSQGRMSLLTLAVPPKPSDETPALPPSLQLSYIEKPNEPDVFKIEKGF</sequence>
<evidence type="ECO:0000256" key="1">
    <source>
        <dbReference type="SAM" id="MobiDB-lite"/>
    </source>
</evidence>
<dbReference type="EMBL" id="VITF01000002">
    <property type="protein sequence ID" value="TWA72855.1"/>
    <property type="molecule type" value="Genomic_DNA"/>
</dbReference>
<gene>
    <name evidence="3" type="ORF">FBZ82_102456</name>
</gene>
<keyword evidence="2" id="KW-0732">Signal</keyword>
<name>A0A560BJQ9_AZOBR</name>